<name>A0ABR6BRS5_9PSEU</name>
<evidence type="ECO:0000256" key="1">
    <source>
        <dbReference type="SAM" id="MobiDB-lite"/>
    </source>
</evidence>
<dbReference type="Proteomes" id="UP000517916">
    <property type="component" value="Unassembled WGS sequence"/>
</dbReference>
<keyword evidence="2" id="KW-0812">Transmembrane</keyword>
<protein>
    <recommendedName>
        <fullName evidence="5">DUF3558 domain-containing protein</fullName>
    </recommendedName>
</protein>
<accession>A0ABR6BRS5</accession>
<evidence type="ECO:0000313" key="4">
    <source>
        <dbReference type="Proteomes" id="UP000517916"/>
    </source>
</evidence>
<gene>
    <name evidence="3" type="ORF">BC739_006701</name>
</gene>
<feature type="region of interest" description="Disordered" evidence="1">
    <location>
        <begin position="1"/>
        <end position="33"/>
    </location>
</feature>
<dbReference type="RefSeq" id="WP_182839398.1">
    <property type="nucleotide sequence ID" value="NZ_BAAABQ010000004.1"/>
</dbReference>
<organism evidence="3 4">
    <name type="scientific">Kutzneria viridogrisea</name>
    <dbReference type="NCBI Taxonomy" id="47990"/>
    <lineage>
        <taxon>Bacteria</taxon>
        <taxon>Bacillati</taxon>
        <taxon>Actinomycetota</taxon>
        <taxon>Actinomycetes</taxon>
        <taxon>Pseudonocardiales</taxon>
        <taxon>Pseudonocardiaceae</taxon>
        <taxon>Kutzneria</taxon>
    </lineage>
</organism>
<dbReference type="EMBL" id="JACJID010000005">
    <property type="protein sequence ID" value="MBA8929483.1"/>
    <property type="molecule type" value="Genomic_DNA"/>
</dbReference>
<keyword evidence="4" id="KW-1185">Reference proteome</keyword>
<evidence type="ECO:0008006" key="5">
    <source>
        <dbReference type="Google" id="ProtNLM"/>
    </source>
</evidence>
<evidence type="ECO:0000256" key="2">
    <source>
        <dbReference type="SAM" id="Phobius"/>
    </source>
</evidence>
<evidence type="ECO:0000313" key="3">
    <source>
        <dbReference type="EMBL" id="MBA8929483.1"/>
    </source>
</evidence>
<feature type="transmembrane region" description="Helical" evidence="2">
    <location>
        <begin position="43"/>
        <end position="61"/>
    </location>
</feature>
<proteinExistence type="predicted"/>
<sequence>MTTPEPERTSYPQPYPGHPNSYLRPDTAPTPAPRWTRRTTIRVAIVAAVLVAATVALALLVPSPMPVDPIGLTQYLANQQHTVNATTSPAATGAPGTAPRATTGHDGPSATAAPSQISACDLIPDAVLTTYGKIGPPEPTGDGGCIRLSPDPMNFVVQISAFIDEKPLEALMKGTTKAADFPLAAGRTGAGYFVKVNRKSKQDDAAVMAIPVTLTRTVTILVLGRSDDAGVMLVPARAIAIAAEPVLTRLAR</sequence>
<keyword evidence="2" id="KW-0472">Membrane</keyword>
<reference evidence="3 4" key="1">
    <citation type="submission" date="2020-08" db="EMBL/GenBank/DDBJ databases">
        <title>Genomic Encyclopedia of Archaeal and Bacterial Type Strains, Phase II (KMG-II): from individual species to whole genera.</title>
        <authorList>
            <person name="Goeker M."/>
        </authorList>
    </citation>
    <scope>NUCLEOTIDE SEQUENCE [LARGE SCALE GENOMIC DNA]</scope>
    <source>
        <strain evidence="3 4">DSM 43850</strain>
    </source>
</reference>
<keyword evidence="2" id="KW-1133">Transmembrane helix</keyword>
<feature type="region of interest" description="Disordered" evidence="1">
    <location>
        <begin position="86"/>
        <end position="113"/>
    </location>
</feature>
<feature type="compositionally biased region" description="Low complexity" evidence="1">
    <location>
        <begin position="86"/>
        <end position="104"/>
    </location>
</feature>
<comment type="caution">
    <text evidence="3">The sequence shown here is derived from an EMBL/GenBank/DDBJ whole genome shotgun (WGS) entry which is preliminary data.</text>
</comment>